<name>C6LN19_GIAIB</name>
<protein>
    <submittedName>
        <fullName evidence="1">Uncharacterized protein</fullName>
    </submittedName>
</protein>
<accession>C6LN19</accession>
<dbReference type="EMBL" id="ACGJ01000134">
    <property type="protein sequence ID" value="EET02588.1"/>
    <property type="molecule type" value="Genomic_DNA"/>
</dbReference>
<evidence type="ECO:0000313" key="2">
    <source>
        <dbReference type="Proteomes" id="UP000002488"/>
    </source>
</evidence>
<dbReference type="VEuPathDB" id="GiardiaDB:GL50581_119"/>
<organism evidence="1 2">
    <name type="scientific">Giardia intestinalis (strain ATCC 50581 / GS clone H7)</name>
    <name type="common">Giardia lamblia</name>
    <dbReference type="NCBI Taxonomy" id="598745"/>
    <lineage>
        <taxon>Eukaryota</taxon>
        <taxon>Metamonada</taxon>
        <taxon>Diplomonadida</taxon>
        <taxon>Hexamitidae</taxon>
        <taxon>Giardiinae</taxon>
        <taxon>Giardia</taxon>
    </lineage>
</organism>
<evidence type="ECO:0000313" key="1">
    <source>
        <dbReference type="EMBL" id="EET02588.1"/>
    </source>
</evidence>
<dbReference type="OrthoDB" id="9999821at2759"/>
<sequence length="1756" mass="196647">MSMKAEMSSFQLETLISSSMLNACVITSPGDIYTVESGNVLKRYTFSGTRKITCLGSLSFKTQVHSFVVYPEVNLILAHVDRAIHAINIETMASQELTSLPNVTALVPHCCGYEPVYIRFPDVTHTEIIDLSQRSLYYVPISTNPALTQRALSASKRPCLNTSRHGLFDFIVIQEGGDLGSSTSMSVVLCTSKEPVAAFPLPISSLQYQTSTVSFVDNKVLSTRKNINPHEFSYEPAAEHLSRFNIMLLDIGQTLNSYAWIGEYLFFAQRNMLAKKLQVMSMDIRKLVYLTTFTGMLHDASFSTPTSLDKIGVPKDKNLKYLGELVLSVVVDTPLLDMMTPDYALFTLEKPTYVDSALKKQLLHEIYLRLCAGEKMDRNFCNRYDAGTVMYSYGWTDNGHASHEALRADATEKGTPVEKIVRRMNLSFLDDRDTHNRILKGIPSERSLKDPVVEAAGGALHRVDSKDTYSGNTTIKAISQYPRLCFNLLRDANNLKKDSSVFTGNIIDLERKGKPPENSNVVTSKGPELFVCVQALSKAARHGLLRCPARLLESDLKYVSASMAEAVRKALQFSGTEAGSHEHESQPEIADDLDHELSMHVQQNKYCGAYIPLPYILRVKLGEKNKPYTYVDTDKCAEETSPSIWNYYNMLYGKEPSTSIIATDKLYRLAIGLQDFLPESTKSLVLQQIISSEEPLKSFVEETTESVSVLQLKQPPVPERKYMVKGILPAFITGNSHIFGLTNMFMGMPNCLPCDTTVFYIHTNMSLIAIKRTPLYREIRASLLDVNKDTYTTGSLSKLLNYVEGKLEKTLVERFDMSSRDWCLCWVLTGSLRLLQRNFWGAILAFLNARMVNPLQIVGILLHGISLEHISLLKNTPARKNQPSQSYMDDVNFGCYSQRIRQILSSEQYAHNADKDGRVRYNKSQGSFYINSLMDDMCKVMNALGISGEQDYVDLPPELEITNISERFNLSCDPASDEDVVSRLDACLLYLKLILDPYDSWNLILHGVLSKVDAQHETTKDALVGKVSMFRPHSKETHIAETIRKGSAHILTTDQSNSEVKKRVSDASSTIVETYRISKLTAVDHHNIFPLRALFIMLLSRETYHISRPQQRLFLLAQPTNSIGSQACFLSPAQYSNIFLSTIGLLVLGRFYDLAYVSLETYVGWMSFKANGNKYILGREWSAWMNVGTGENKKPATGPLKTVNSVALDQIYPGLATDAAIEALANTYKSITFEASDFPIINEYTKTLLAVLAISHMHVSKYSMSLLYKTVLFFILALKNTSISNFLCGNLAHLSIGHSDYCSCVLKLVEKTPGDDLFNALLDIQINSSKSALSFKQPEKETIERFVSTVSIATLQKYLSKTEAKRTAPYVNILLQIVVCGAQHAMLTKNSTPSAVSAITETYLSSDAMTFLLQHVGMFQPRSPVETNDVEVTQIIMKKLKQLSGLNPAFDGPYLLTCIKLQETASAINTLYEKAFPGISVFLDPLLKVDVTDNKRKTTQDSSSATTQLSAPKSNYPVLNRSAFNSLILWCITASRAPCMAVGIMQDPAYVSGTAKFDELWNSDRIQANLDMVTREDCIAFLMTRSEITKDRGNLPGYPSRSPAALLYEVLRRLDICYSNNLIRKADFSYCLMSLLNDNRTGGCGPRPYIAKYLYKDILNLIPRDYPLNFILPFIMNSIEYCVVEQTEVEIGSMSISMKLAQKEREVDKYRQARMDISSFTKCYKCKGLVDPGNATKLSIKYVDGDLRCFHTECAT</sequence>
<reference evidence="1 2" key="1">
    <citation type="journal article" date="2009" name="PLoS Pathog.">
        <title>Draft genome sequencing of giardia intestinalis assemblage B isolate GS: is human giardiasis caused by two different species?</title>
        <authorList>
            <person name="Franzen O."/>
            <person name="Jerlstrom-Hultqvist J."/>
            <person name="Castro E."/>
            <person name="Sherwood E."/>
            <person name="Ankarklev J."/>
            <person name="Reiner D.S."/>
            <person name="Palm D."/>
            <person name="Andersson J.O."/>
            <person name="Andersson B."/>
            <person name="Svard S.G."/>
        </authorList>
    </citation>
    <scope>NUCLEOTIDE SEQUENCE [LARGE SCALE GENOMIC DNA]</scope>
    <source>
        <strain evidence="2">ATCC 50581 / GS clone H7</strain>
    </source>
</reference>
<dbReference type="OMA" id="DNGHASH"/>
<proteinExistence type="predicted"/>
<gene>
    <name evidence="1" type="ORF">GL50581_119</name>
</gene>
<comment type="caution">
    <text evidence="1">The sequence shown here is derived from an EMBL/GenBank/DDBJ whole genome shotgun (WGS) entry which is preliminary data.</text>
</comment>
<dbReference type="Proteomes" id="UP000002488">
    <property type="component" value="Unassembled WGS sequence"/>
</dbReference>